<evidence type="ECO:0000259" key="10">
    <source>
        <dbReference type="SMART" id="SM00642"/>
    </source>
</evidence>
<feature type="binding site" evidence="8">
    <location>
        <position position="250"/>
    </location>
    <ligand>
        <name>Ca(2+)</name>
        <dbReference type="ChEBI" id="CHEBI:29108"/>
        <label>1</label>
    </ligand>
</feature>
<dbReference type="SUPFAM" id="SSF51445">
    <property type="entry name" value="(Trans)glycosidases"/>
    <property type="match status" value="1"/>
</dbReference>
<evidence type="ECO:0000256" key="8">
    <source>
        <dbReference type="PIRSR" id="PIRSR001021-2"/>
    </source>
</evidence>
<dbReference type="AlphaFoldDB" id="A0AAT9H3A7"/>
<protein>
    <submittedName>
        <fullName evidence="11">Alpha-amylase</fullName>
    </submittedName>
</protein>
<evidence type="ECO:0000256" key="2">
    <source>
        <dbReference type="ARBA" id="ARBA00008061"/>
    </source>
</evidence>
<dbReference type="InterPro" id="IPR013776">
    <property type="entry name" value="A-amylase_thermo"/>
</dbReference>
<dbReference type="PIRSF" id="PIRSF001021">
    <property type="entry name" value="Alph-amls_thrmst"/>
    <property type="match status" value="1"/>
</dbReference>
<dbReference type="InterPro" id="IPR017853">
    <property type="entry name" value="GH"/>
</dbReference>
<evidence type="ECO:0000256" key="6">
    <source>
        <dbReference type="ARBA" id="ARBA00023295"/>
    </source>
</evidence>
<dbReference type="EMBL" id="AP031573">
    <property type="protein sequence ID" value="BFM43945.1"/>
    <property type="molecule type" value="Genomic_DNA"/>
</dbReference>
<keyword evidence="5" id="KW-0119">Carbohydrate metabolism</keyword>
<feature type="active site" description="Nucleophile" evidence="7">
    <location>
        <position position="275"/>
    </location>
</feature>
<evidence type="ECO:0000256" key="9">
    <source>
        <dbReference type="RuleBase" id="RU003615"/>
    </source>
</evidence>
<dbReference type="NCBIfam" id="NF006970">
    <property type="entry name" value="PRK09441.1-3"/>
    <property type="match status" value="1"/>
</dbReference>
<organism evidence="11">
    <name type="scientific">Flavobacterium sp. CFS9</name>
    <dbReference type="NCBI Taxonomy" id="3143118"/>
    <lineage>
        <taxon>Bacteria</taxon>
        <taxon>Pseudomonadati</taxon>
        <taxon>Bacteroidota</taxon>
        <taxon>Flavobacteriia</taxon>
        <taxon>Flavobacteriales</taxon>
        <taxon>Flavobacteriaceae</taxon>
        <taxon>Flavobacterium</taxon>
    </lineage>
</organism>
<proteinExistence type="inferred from homology"/>
<feature type="domain" description="Glycosyl hydrolase family 13 catalytic" evidence="10">
    <location>
        <begin position="86"/>
        <end position="402"/>
    </location>
</feature>
<evidence type="ECO:0000313" key="11">
    <source>
        <dbReference type="EMBL" id="BFM43945.1"/>
    </source>
</evidence>
<comment type="cofactor">
    <cofactor evidence="1">
        <name>Ca(2+)</name>
        <dbReference type="ChEBI" id="CHEBI:29108"/>
    </cofactor>
</comment>
<gene>
    <name evidence="11" type="ORF">CFS9_25860</name>
</gene>
<evidence type="ECO:0000256" key="7">
    <source>
        <dbReference type="PIRSR" id="PIRSR001021-1"/>
    </source>
</evidence>
<dbReference type="Pfam" id="PF09154">
    <property type="entry name" value="Alpha-amy_C_pro"/>
    <property type="match status" value="1"/>
</dbReference>
<dbReference type="Gene3D" id="2.60.40.1180">
    <property type="entry name" value="Golgi alpha-mannosidase II"/>
    <property type="match status" value="1"/>
</dbReference>
<dbReference type="Pfam" id="PF00128">
    <property type="entry name" value="Alpha-amylase"/>
    <property type="match status" value="1"/>
</dbReference>
<evidence type="ECO:0000256" key="5">
    <source>
        <dbReference type="ARBA" id="ARBA00023277"/>
    </source>
</evidence>
<dbReference type="InterPro" id="IPR015237">
    <property type="entry name" value="Alpha-amylase_C_pro"/>
</dbReference>
<dbReference type="PRINTS" id="PR00110">
    <property type="entry name" value="ALPHAAMYLASE"/>
</dbReference>
<accession>A0AAT9H3A7</accession>
<reference evidence="11" key="1">
    <citation type="submission" date="2024-05" db="EMBL/GenBank/DDBJ databases">
        <title>Whole-Genome Sequence of CFS9, a Potential Fish Probiotic Isolated from the Body Surface of Silurus asotus.</title>
        <authorList>
            <person name="Kojima M."/>
            <person name="Tobioka K."/>
            <person name="Yokota K."/>
            <person name="Nakatani H."/>
            <person name="Hori K."/>
            <person name="Tamaru Y."/>
            <person name="Okazaki F."/>
        </authorList>
    </citation>
    <scope>NUCLEOTIDE SEQUENCE</scope>
    <source>
        <strain evidence="11">CFS9</strain>
    </source>
</reference>
<sequence>MQLQTLLTFLTKPKIMKKPIVQLYLIAAITAFLGSCSQNETIETDSRAQSEQFEIINVTHHDGRPFSTGASNSSSTGKYVDNPGGGVMMQAFYWDVPSGGTWWNTVSSKVTAWSNAGIGSIWLPPASKAQNGAFSMGYDPTDYFDFGDYNQNGSVETRFGSKTELVNLITNAHAENLKVYADIVINHNSGGQSEANPFTGTNTWTNFSGVASGKFTRNYNDFYKNSYGNNDEGAFGGFPDLCHASPYVQDWLWIRADGVGKYYKNTMKFDGWRFDYVKGFGAWVVNSWNANVGGFSVGELWDSNVNTLNDWANNANSSVFDFACYYKMNDAFDGNNLALLNDDMMWKRNPYKAVTFVTNHDTDEIWSKLLAYSYILTHEGYPTIFYRDYEEWLDKNKLNNLIWIHNNKATGTTSILYADNDEYIARRNGYNGNPGLVVYINNSDTWQERWIQTNWANTQIKDFTGNSSWYPTTQGDKWVKIQCPPKGYSIWSINQ</sequence>
<dbReference type="SMART" id="SM00642">
    <property type="entry name" value="Aamy"/>
    <property type="match status" value="1"/>
</dbReference>
<dbReference type="Gene3D" id="3.20.20.80">
    <property type="entry name" value="Glycosidases"/>
    <property type="match status" value="1"/>
</dbReference>
<dbReference type="GO" id="GO:0005975">
    <property type="term" value="P:carbohydrate metabolic process"/>
    <property type="evidence" value="ECO:0007669"/>
    <property type="project" value="InterPro"/>
</dbReference>
<feature type="binding site" evidence="8">
    <location>
        <position position="186"/>
    </location>
    <ligand>
        <name>Ca(2+)</name>
        <dbReference type="ChEBI" id="CHEBI:29108"/>
        <label>1</label>
    </ligand>
</feature>
<evidence type="ECO:0000256" key="4">
    <source>
        <dbReference type="ARBA" id="ARBA00022801"/>
    </source>
</evidence>
<evidence type="ECO:0000256" key="3">
    <source>
        <dbReference type="ARBA" id="ARBA00022723"/>
    </source>
</evidence>
<feature type="active site" description="Proton donor" evidence="7">
    <location>
        <position position="299"/>
    </location>
</feature>
<dbReference type="InterPro" id="IPR013780">
    <property type="entry name" value="Glyco_hydro_b"/>
</dbReference>
<evidence type="ECO:0000256" key="1">
    <source>
        <dbReference type="ARBA" id="ARBA00001913"/>
    </source>
</evidence>
<dbReference type="CDD" id="cd11314">
    <property type="entry name" value="AmyAc_arch_bac_plant_AmyA"/>
    <property type="match status" value="1"/>
</dbReference>
<dbReference type="InterPro" id="IPR006046">
    <property type="entry name" value="Alpha_amylase"/>
</dbReference>
<keyword evidence="6" id="KW-0326">Glycosidase</keyword>
<dbReference type="GO" id="GO:0004556">
    <property type="term" value="F:alpha-amylase activity"/>
    <property type="evidence" value="ECO:0007669"/>
    <property type="project" value="InterPro"/>
</dbReference>
<comment type="similarity">
    <text evidence="2 9">Belongs to the glycosyl hydrolase 13 family.</text>
</comment>
<name>A0AAT9H3A7_9FLAO</name>
<dbReference type="InterPro" id="IPR006047">
    <property type="entry name" value="GH13_cat_dom"/>
</dbReference>
<keyword evidence="8" id="KW-0106">Calcium</keyword>
<keyword evidence="4" id="KW-0378">Hydrolase</keyword>
<keyword evidence="3 8" id="KW-0479">Metal-binding</keyword>
<dbReference type="GO" id="GO:0005509">
    <property type="term" value="F:calcium ion binding"/>
    <property type="evidence" value="ECO:0007669"/>
    <property type="project" value="InterPro"/>
</dbReference>
<dbReference type="PANTHER" id="PTHR43447">
    <property type="entry name" value="ALPHA-AMYLASE"/>
    <property type="match status" value="1"/>
</dbReference>